<dbReference type="InterPro" id="IPR017853">
    <property type="entry name" value="GH"/>
</dbReference>
<evidence type="ECO:0000259" key="10">
    <source>
        <dbReference type="Pfam" id="PF00728"/>
    </source>
</evidence>
<keyword evidence="4 7" id="KW-0378">Hydrolase</keyword>
<evidence type="ECO:0000256" key="2">
    <source>
        <dbReference type="ARBA" id="ARBA00006285"/>
    </source>
</evidence>
<dbReference type="FunFam" id="3.20.20.80:FF:000063">
    <property type="entry name" value="Beta-hexosaminidase"/>
    <property type="match status" value="1"/>
</dbReference>
<dbReference type="EC" id="3.2.1.52" evidence="7"/>
<keyword evidence="3 9" id="KW-0732">Signal</keyword>
<gene>
    <name evidence="12" type="ORF">BP5796_05930</name>
</gene>
<feature type="chain" id="PRO_5017763014" description="Beta-hexosaminidase" evidence="9">
    <location>
        <begin position="18"/>
        <end position="597"/>
    </location>
</feature>
<keyword evidence="5" id="KW-0325">Glycoprotein</keyword>
<dbReference type="GO" id="GO:0016020">
    <property type="term" value="C:membrane"/>
    <property type="evidence" value="ECO:0007669"/>
    <property type="project" value="TreeGrafter"/>
</dbReference>
<dbReference type="AlphaFoldDB" id="A0A3D8RVR3"/>
<evidence type="ECO:0000256" key="6">
    <source>
        <dbReference type="ARBA" id="ARBA00023295"/>
    </source>
</evidence>
<dbReference type="Gene3D" id="3.20.20.80">
    <property type="entry name" value="Glycosidases"/>
    <property type="match status" value="1"/>
</dbReference>
<evidence type="ECO:0000256" key="7">
    <source>
        <dbReference type="PIRNR" id="PIRNR001093"/>
    </source>
</evidence>
<feature type="active site" description="Proton donor" evidence="8">
    <location>
        <position position="369"/>
    </location>
</feature>
<dbReference type="PRINTS" id="PR00738">
    <property type="entry name" value="GLHYDRLASE20"/>
</dbReference>
<dbReference type="PANTHER" id="PTHR22600:SF58">
    <property type="entry name" value="BETA-HEXOSAMINIDASE"/>
    <property type="match status" value="1"/>
</dbReference>
<name>A0A3D8RVR3_9HELO</name>
<evidence type="ECO:0000313" key="12">
    <source>
        <dbReference type="EMBL" id="RDW78078.1"/>
    </source>
</evidence>
<dbReference type="InterPro" id="IPR015883">
    <property type="entry name" value="Glyco_hydro_20_cat"/>
</dbReference>
<evidence type="ECO:0000256" key="8">
    <source>
        <dbReference type="PIRSR" id="PIRSR001093-1"/>
    </source>
</evidence>
<evidence type="ECO:0000256" key="9">
    <source>
        <dbReference type="SAM" id="SignalP"/>
    </source>
</evidence>
<comment type="similarity">
    <text evidence="2 7">Belongs to the glycosyl hydrolase 20 family.</text>
</comment>
<dbReference type="EMBL" id="PDLN01000008">
    <property type="protein sequence ID" value="RDW78078.1"/>
    <property type="molecule type" value="Genomic_DNA"/>
</dbReference>
<dbReference type="InterPro" id="IPR029018">
    <property type="entry name" value="Hex-like_dom2"/>
</dbReference>
<dbReference type="SUPFAM" id="SSF51445">
    <property type="entry name" value="(Trans)glycosidases"/>
    <property type="match status" value="1"/>
</dbReference>
<protein>
    <recommendedName>
        <fullName evidence="7">Beta-hexosaminidase</fullName>
        <ecNumber evidence="7">3.2.1.52</ecNumber>
    </recommendedName>
</protein>
<dbReference type="Proteomes" id="UP000256328">
    <property type="component" value="Unassembled WGS sequence"/>
</dbReference>
<dbReference type="SUPFAM" id="SSF55545">
    <property type="entry name" value="beta-N-acetylhexosaminidase-like domain"/>
    <property type="match status" value="1"/>
</dbReference>
<feature type="domain" description="Beta-hexosaminidase eukaryotic type N-terminal" evidence="11">
    <location>
        <begin position="18"/>
        <end position="183"/>
    </location>
</feature>
<feature type="domain" description="Glycoside hydrolase family 20 catalytic" evidence="10">
    <location>
        <begin position="208"/>
        <end position="547"/>
    </location>
</feature>
<dbReference type="InterPro" id="IPR025705">
    <property type="entry name" value="Beta_hexosaminidase_sua/sub"/>
</dbReference>
<reference evidence="12 13" key="1">
    <citation type="journal article" date="2018" name="IMA Fungus">
        <title>IMA Genome-F 9: Draft genome sequence of Annulohypoxylon stygium, Aspergillus mulundensis, Berkeleyomyces basicola (syn. Thielaviopsis basicola), Ceratocystis smalleyi, two Cercospora beticola strains, Coleophoma cylindrospora, Fusarium fracticaudum, Phialophora cf. hyalina, and Morchella septimelata.</title>
        <authorList>
            <person name="Wingfield B.D."/>
            <person name="Bills G.F."/>
            <person name="Dong Y."/>
            <person name="Huang W."/>
            <person name="Nel W.J."/>
            <person name="Swalarsk-Parry B.S."/>
            <person name="Vaghefi N."/>
            <person name="Wilken P.M."/>
            <person name="An Z."/>
            <person name="de Beer Z.W."/>
            <person name="De Vos L."/>
            <person name="Chen L."/>
            <person name="Duong T.A."/>
            <person name="Gao Y."/>
            <person name="Hammerbacher A."/>
            <person name="Kikkert J.R."/>
            <person name="Li Y."/>
            <person name="Li H."/>
            <person name="Li K."/>
            <person name="Li Q."/>
            <person name="Liu X."/>
            <person name="Ma X."/>
            <person name="Naidoo K."/>
            <person name="Pethybridge S.J."/>
            <person name="Sun J."/>
            <person name="Steenkamp E.T."/>
            <person name="van der Nest M.A."/>
            <person name="van Wyk S."/>
            <person name="Wingfield M.J."/>
            <person name="Xiong C."/>
            <person name="Yue Q."/>
            <person name="Zhang X."/>
        </authorList>
    </citation>
    <scope>NUCLEOTIDE SEQUENCE [LARGE SCALE GENOMIC DNA]</scope>
    <source>
        <strain evidence="12 13">BP5796</strain>
    </source>
</reference>
<evidence type="ECO:0000313" key="13">
    <source>
        <dbReference type="Proteomes" id="UP000256328"/>
    </source>
</evidence>
<comment type="catalytic activity">
    <reaction evidence="1 7">
        <text>Hydrolysis of terminal non-reducing N-acetyl-D-hexosamine residues in N-acetyl-beta-D-hexosaminides.</text>
        <dbReference type="EC" id="3.2.1.52"/>
    </reaction>
</comment>
<dbReference type="PIRSF" id="PIRSF001093">
    <property type="entry name" value="B-hxosamndse_ab_euk"/>
    <property type="match status" value="1"/>
</dbReference>
<proteinExistence type="inferred from homology"/>
<dbReference type="InterPro" id="IPR029019">
    <property type="entry name" value="HEX_eukaryotic_N"/>
</dbReference>
<organism evidence="12 13">
    <name type="scientific">Coleophoma crateriformis</name>
    <dbReference type="NCBI Taxonomy" id="565419"/>
    <lineage>
        <taxon>Eukaryota</taxon>
        <taxon>Fungi</taxon>
        <taxon>Dikarya</taxon>
        <taxon>Ascomycota</taxon>
        <taxon>Pezizomycotina</taxon>
        <taxon>Leotiomycetes</taxon>
        <taxon>Helotiales</taxon>
        <taxon>Dermateaceae</taxon>
        <taxon>Coleophoma</taxon>
    </lineage>
</organism>
<keyword evidence="13" id="KW-1185">Reference proteome</keyword>
<keyword evidence="6 7" id="KW-0326">Glycosidase</keyword>
<evidence type="ECO:0000256" key="3">
    <source>
        <dbReference type="ARBA" id="ARBA00022729"/>
    </source>
</evidence>
<sequence>MWLSILWFCAFFSFTQALWPVPVEFTSGNTVLWIAPNVKVTYNGGNVRWSPQTYSKNGQTENMWIEQLTTNTPEAPAAYTNHSMVEAAVARTMQAIFTQNIVPWKLHPRNELYKFEPAANSTKTYISSLTITQTGTDTVDTFKPLAGAVDESYNVTITEDGKAAISGVSSTGILHGLQTFSQLFYQHSSDAGIYINMAPVAIRDAPKFSHRGLNIDISRNWYPVSSITKTIDALSWNKFNRLHLHMTDAQSWPMDIPALPELSKKGAYQVGLSYSPADIAYIQSYAQSRGIEVIIEIDMPGHTSVIGLAYPELIAAQDAQPWDTYCAEPPCGQLKLNSSAVDTFLETLFDDILPRVYPYSAYFHTGGDEVNVQDYLLDETVQSNLTSVIKPLLQKFLDRNHDQIRSKGLTPIVWEEMLNTWNLTLGDDVLVQTWGVTPTSVHDVVASGHKVLFGDSSFWYLDCGKGQWLDFTNESFQTYYPFPDYCSPTKNWRLVYSYDPTANMTAEELALVAGGEVHLWSEQTDPVSVEYMLWPRASAAGEVLWSGRQDASGQNRSQIDASPRLAELRERMVNRGVAAGPVQMVFCTQHNATECSL</sequence>
<dbReference type="GO" id="GO:0016231">
    <property type="term" value="F:beta-N-acetylglucosaminidase activity"/>
    <property type="evidence" value="ECO:0007669"/>
    <property type="project" value="TreeGrafter"/>
</dbReference>
<evidence type="ECO:0000256" key="5">
    <source>
        <dbReference type="ARBA" id="ARBA00023180"/>
    </source>
</evidence>
<evidence type="ECO:0000256" key="1">
    <source>
        <dbReference type="ARBA" id="ARBA00001231"/>
    </source>
</evidence>
<feature type="signal peptide" evidence="9">
    <location>
        <begin position="1"/>
        <end position="17"/>
    </location>
</feature>
<dbReference type="PANTHER" id="PTHR22600">
    <property type="entry name" value="BETA-HEXOSAMINIDASE"/>
    <property type="match status" value="1"/>
</dbReference>
<dbReference type="GO" id="GO:0005975">
    <property type="term" value="P:carbohydrate metabolic process"/>
    <property type="evidence" value="ECO:0007669"/>
    <property type="project" value="InterPro"/>
</dbReference>
<comment type="caution">
    <text evidence="12">The sequence shown here is derived from an EMBL/GenBank/DDBJ whole genome shotgun (WGS) entry which is preliminary data.</text>
</comment>
<dbReference type="OrthoDB" id="428480at2759"/>
<dbReference type="Pfam" id="PF00728">
    <property type="entry name" value="Glyco_hydro_20"/>
    <property type="match status" value="1"/>
</dbReference>
<evidence type="ECO:0000259" key="11">
    <source>
        <dbReference type="Pfam" id="PF14845"/>
    </source>
</evidence>
<dbReference type="GO" id="GO:0030203">
    <property type="term" value="P:glycosaminoglycan metabolic process"/>
    <property type="evidence" value="ECO:0007669"/>
    <property type="project" value="TreeGrafter"/>
</dbReference>
<evidence type="ECO:0000256" key="4">
    <source>
        <dbReference type="ARBA" id="ARBA00022801"/>
    </source>
</evidence>
<dbReference type="CDD" id="cd06562">
    <property type="entry name" value="GH20_HexA_HexB-like"/>
    <property type="match status" value="1"/>
</dbReference>
<dbReference type="Pfam" id="PF14845">
    <property type="entry name" value="Glycohydro_20b2"/>
    <property type="match status" value="1"/>
</dbReference>
<accession>A0A3D8RVR3</accession>
<dbReference type="Gene3D" id="3.30.379.10">
    <property type="entry name" value="Chitobiase/beta-hexosaminidase domain 2-like"/>
    <property type="match status" value="1"/>
</dbReference>